<dbReference type="PANTHER" id="PTHR22911:SF6">
    <property type="entry name" value="SOLUTE CARRIER FAMILY 35 MEMBER G1"/>
    <property type="match status" value="1"/>
</dbReference>
<feature type="transmembrane region" description="Helical" evidence="7">
    <location>
        <begin position="136"/>
        <end position="153"/>
    </location>
</feature>
<reference evidence="9" key="1">
    <citation type="submission" date="2020-10" db="EMBL/GenBank/DDBJ databases">
        <authorList>
            <person name="Castelo-Branco R."/>
            <person name="Eusebio N."/>
            <person name="Adriana R."/>
            <person name="Vieira A."/>
            <person name="Brugerolle De Fraissinette N."/>
            <person name="Rezende De Castro R."/>
            <person name="Schneider M.P."/>
            <person name="Vasconcelos V."/>
            <person name="Leao P.N."/>
        </authorList>
    </citation>
    <scope>NUCLEOTIDE SEQUENCE</scope>
    <source>
        <strain evidence="9">LEGE 07310</strain>
    </source>
</reference>
<proteinExistence type="inferred from homology"/>
<feature type="domain" description="EamA" evidence="8">
    <location>
        <begin position="163"/>
        <end position="290"/>
    </location>
</feature>
<evidence type="ECO:0000256" key="7">
    <source>
        <dbReference type="SAM" id="Phobius"/>
    </source>
</evidence>
<feature type="region of interest" description="Disordered" evidence="6">
    <location>
        <begin position="301"/>
        <end position="320"/>
    </location>
</feature>
<gene>
    <name evidence="9" type="ORF">IQ241_18885</name>
</gene>
<feature type="transmembrane region" description="Helical" evidence="7">
    <location>
        <begin position="51"/>
        <end position="69"/>
    </location>
</feature>
<feature type="transmembrane region" description="Helical" evidence="7">
    <location>
        <begin position="275"/>
        <end position="294"/>
    </location>
</feature>
<dbReference type="PANTHER" id="PTHR22911">
    <property type="entry name" value="ACYL-MALONYL CONDENSING ENZYME-RELATED"/>
    <property type="match status" value="1"/>
</dbReference>
<feature type="transmembrane region" description="Helical" evidence="7">
    <location>
        <begin position="220"/>
        <end position="238"/>
    </location>
</feature>
<keyword evidence="5 7" id="KW-0472">Membrane</keyword>
<comment type="similarity">
    <text evidence="2">Belongs to the EamA transporter family.</text>
</comment>
<feature type="transmembrane region" description="Helical" evidence="7">
    <location>
        <begin position="165"/>
        <end position="184"/>
    </location>
</feature>
<comment type="caution">
    <text evidence="9">The sequence shown here is derived from an EMBL/GenBank/DDBJ whole genome shotgun (WGS) entry which is preliminary data.</text>
</comment>
<sequence>MTSDSQSASAQPSDSTESILLGAGLITLGFLANTLQSAFGKAAQQVIGAGQFIWLAMAIALGLLLPVLVWRRGRDLRTEVLPYYLLRAVFGLGGFYLFVSAAKLGSLVNANVLLNTTPIFIPLIAGFILGERISPGLWGAIAIGFIGLLLIVQPGGELLQEPANLLALGAGLSAAIEFLTVRWLNRSESPLSQVAYYLLIGTVLTMPLALVQWQPPDWRTWGLVAGTAIAFLAFQFLLVRAYRYAKPHQIGVFQYTSVIFSAAIGWVWFDEVPGWVAAIGMVLITVGGAISIYLERRPDSKSAEETPEKTVGETAETAPV</sequence>
<dbReference type="GO" id="GO:0016020">
    <property type="term" value="C:membrane"/>
    <property type="evidence" value="ECO:0007669"/>
    <property type="project" value="UniProtKB-SubCell"/>
</dbReference>
<feature type="compositionally biased region" description="Basic and acidic residues" evidence="6">
    <location>
        <begin position="301"/>
        <end position="311"/>
    </location>
</feature>
<evidence type="ECO:0000256" key="2">
    <source>
        <dbReference type="ARBA" id="ARBA00007362"/>
    </source>
</evidence>
<organism evidence="9 10">
    <name type="scientific">Vasconcelosia minhoensis LEGE 07310</name>
    <dbReference type="NCBI Taxonomy" id="915328"/>
    <lineage>
        <taxon>Bacteria</taxon>
        <taxon>Bacillati</taxon>
        <taxon>Cyanobacteriota</taxon>
        <taxon>Cyanophyceae</taxon>
        <taxon>Nodosilineales</taxon>
        <taxon>Cymatolegaceae</taxon>
        <taxon>Vasconcelosia</taxon>
        <taxon>Vasconcelosia minhoensis</taxon>
    </lineage>
</organism>
<evidence type="ECO:0000256" key="6">
    <source>
        <dbReference type="SAM" id="MobiDB-lite"/>
    </source>
</evidence>
<accession>A0A8J7ARP9</accession>
<dbReference type="InterPro" id="IPR000620">
    <property type="entry name" value="EamA_dom"/>
</dbReference>
<dbReference type="SUPFAM" id="SSF103481">
    <property type="entry name" value="Multidrug resistance efflux transporter EmrE"/>
    <property type="match status" value="2"/>
</dbReference>
<evidence type="ECO:0000313" key="9">
    <source>
        <dbReference type="EMBL" id="MBE9079336.1"/>
    </source>
</evidence>
<comment type="subcellular location">
    <subcellularLocation>
        <location evidence="1">Membrane</location>
        <topology evidence="1">Multi-pass membrane protein</topology>
    </subcellularLocation>
</comment>
<keyword evidence="3 7" id="KW-0812">Transmembrane</keyword>
<dbReference type="EMBL" id="JADEXG010000053">
    <property type="protein sequence ID" value="MBE9079336.1"/>
    <property type="molecule type" value="Genomic_DNA"/>
</dbReference>
<evidence type="ECO:0000256" key="1">
    <source>
        <dbReference type="ARBA" id="ARBA00004141"/>
    </source>
</evidence>
<feature type="domain" description="EamA" evidence="8">
    <location>
        <begin position="22"/>
        <end position="152"/>
    </location>
</feature>
<evidence type="ECO:0000256" key="3">
    <source>
        <dbReference type="ARBA" id="ARBA00022692"/>
    </source>
</evidence>
<protein>
    <submittedName>
        <fullName evidence="9">DMT family transporter</fullName>
    </submittedName>
</protein>
<evidence type="ECO:0000256" key="4">
    <source>
        <dbReference type="ARBA" id="ARBA00022989"/>
    </source>
</evidence>
<keyword evidence="4 7" id="KW-1133">Transmembrane helix</keyword>
<dbReference type="Proteomes" id="UP000636505">
    <property type="component" value="Unassembled WGS sequence"/>
</dbReference>
<feature type="transmembrane region" description="Helical" evidence="7">
    <location>
        <begin position="20"/>
        <end position="39"/>
    </location>
</feature>
<feature type="transmembrane region" description="Helical" evidence="7">
    <location>
        <begin position="81"/>
        <end position="102"/>
    </location>
</feature>
<dbReference type="Pfam" id="PF00892">
    <property type="entry name" value="EamA"/>
    <property type="match status" value="2"/>
</dbReference>
<feature type="transmembrane region" description="Helical" evidence="7">
    <location>
        <begin position="196"/>
        <end position="214"/>
    </location>
</feature>
<evidence type="ECO:0000256" key="5">
    <source>
        <dbReference type="ARBA" id="ARBA00023136"/>
    </source>
</evidence>
<dbReference type="RefSeq" id="WP_193910193.1">
    <property type="nucleotide sequence ID" value="NZ_JADEXG010000053.1"/>
</dbReference>
<evidence type="ECO:0000313" key="10">
    <source>
        <dbReference type="Proteomes" id="UP000636505"/>
    </source>
</evidence>
<name>A0A8J7ARP9_9CYAN</name>
<keyword evidence="10" id="KW-1185">Reference proteome</keyword>
<dbReference type="InterPro" id="IPR037185">
    <property type="entry name" value="EmrE-like"/>
</dbReference>
<dbReference type="Gene3D" id="1.10.3730.20">
    <property type="match status" value="1"/>
</dbReference>
<dbReference type="AlphaFoldDB" id="A0A8J7ARP9"/>
<feature type="transmembrane region" description="Helical" evidence="7">
    <location>
        <begin position="250"/>
        <end position="269"/>
    </location>
</feature>
<evidence type="ECO:0000259" key="8">
    <source>
        <dbReference type="Pfam" id="PF00892"/>
    </source>
</evidence>
<feature type="transmembrane region" description="Helical" evidence="7">
    <location>
        <begin position="108"/>
        <end position="129"/>
    </location>
</feature>